<organism evidence="1 2">
    <name type="scientific">Cirrhinus molitorella</name>
    <name type="common">mud carp</name>
    <dbReference type="NCBI Taxonomy" id="172907"/>
    <lineage>
        <taxon>Eukaryota</taxon>
        <taxon>Metazoa</taxon>
        <taxon>Chordata</taxon>
        <taxon>Craniata</taxon>
        <taxon>Vertebrata</taxon>
        <taxon>Euteleostomi</taxon>
        <taxon>Actinopterygii</taxon>
        <taxon>Neopterygii</taxon>
        <taxon>Teleostei</taxon>
        <taxon>Ostariophysi</taxon>
        <taxon>Cypriniformes</taxon>
        <taxon>Cyprinidae</taxon>
        <taxon>Labeoninae</taxon>
        <taxon>Labeonini</taxon>
        <taxon>Cirrhinus</taxon>
    </lineage>
</organism>
<reference evidence="1 2" key="1">
    <citation type="submission" date="2023-09" db="EMBL/GenBank/DDBJ databases">
        <authorList>
            <person name="Wang M."/>
        </authorList>
    </citation>
    <scope>NUCLEOTIDE SEQUENCE [LARGE SCALE GENOMIC DNA]</scope>
    <source>
        <strain evidence="1">GT-2023</strain>
        <tissue evidence="1">Liver</tissue>
    </source>
</reference>
<comment type="caution">
    <text evidence="1">The sequence shown here is derived from an EMBL/GenBank/DDBJ whole genome shotgun (WGS) entry which is preliminary data.</text>
</comment>
<name>A0ABR3N211_9TELE</name>
<gene>
    <name evidence="1" type="ORF">QQF64_029923</name>
</gene>
<dbReference type="EMBL" id="JAYMGO010000007">
    <property type="protein sequence ID" value="KAL1270907.1"/>
    <property type="molecule type" value="Genomic_DNA"/>
</dbReference>
<protein>
    <submittedName>
        <fullName evidence="1">Uncharacterized protein</fullName>
    </submittedName>
</protein>
<accession>A0ABR3N211</accession>
<proteinExistence type="predicted"/>
<evidence type="ECO:0000313" key="1">
    <source>
        <dbReference type="EMBL" id="KAL1270907.1"/>
    </source>
</evidence>
<sequence length="89" mass="9971">MRLAWVSVAQVECIWNNGPSGCASGAHFNHTVFTVLADGDIEWAAGRPPDLIYSGQKWTIKGRCFRFAHMQTYFEGFSPLVNNSEHLIN</sequence>
<keyword evidence="2" id="KW-1185">Reference proteome</keyword>
<evidence type="ECO:0000313" key="2">
    <source>
        <dbReference type="Proteomes" id="UP001558613"/>
    </source>
</evidence>
<dbReference type="Proteomes" id="UP001558613">
    <property type="component" value="Unassembled WGS sequence"/>
</dbReference>